<name>A0A0W0XGR9_9GAMM</name>
<dbReference type="Proteomes" id="UP000054858">
    <property type="component" value="Unassembled WGS sequence"/>
</dbReference>
<evidence type="ECO:0000313" key="2">
    <source>
        <dbReference type="EMBL" id="KTD43754.1"/>
    </source>
</evidence>
<sequence>MEKKWPALLLAVMPLYAYAKNSIELPLAITSESQKIAYNVSLDTLQINVLYKITCRINNFEHVNVKLLFEPRLLASSSYGNVELNGHPLPGNTSYLQTGQNQLTFRVLIEKEDTEKYNRFVLSNALETPYEVEQCLAYQQSPTSDALKTNMAANSDGGYFFAYNDTDRLVTIAVGNFWPTAYEIKPHDWKIVFVSTDNQNIHIKQIK</sequence>
<dbReference type="AlphaFoldDB" id="A0A0W0XGR9"/>
<feature type="signal peptide" evidence="1">
    <location>
        <begin position="1"/>
        <end position="19"/>
    </location>
</feature>
<reference evidence="2 3" key="1">
    <citation type="submission" date="2015-11" db="EMBL/GenBank/DDBJ databases">
        <title>Genomic analysis of 38 Legionella species identifies large and diverse effector repertoires.</title>
        <authorList>
            <person name="Burstein D."/>
            <person name="Amaro F."/>
            <person name="Zusman T."/>
            <person name="Lifshitz Z."/>
            <person name="Cohen O."/>
            <person name="Gilbert J.A."/>
            <person name="Pupko T."/>
            <person name="Shuman H.A."/>
            <person name="Segal G."/>
        </authorList>
    </citation>
    <scope>NUCLEOTIDE SEQUENCE [LARGE SCALE GENOMIC DNA]</scope>
    <source>
        <strain evidence="2 3">Oak Ridge-10</strain>
    </source>
</reference>
<keyword evidence="1" id="KW-0732">Signal</keyword>
<organism evidence="2 3">
    <name type="scientific">Legionella oakridgensis</name>
    <dbReference type="NCBI Taxonomy" id="29423"/>
    <lineage>
        <taxon>Bacteria</taxon>
        <taxon>Pseudomonadati</taxon>
        <taxon>Pseudomonadota</taxon>
        <taxon>Gammaproteobacteria</taxon>
        <taxon>Legionellales</taxon>
        <taxon>Legionellaceae</taxon>
        <taxon>Legionella</taxon>
    </lineage>
</organism>
<evidence type="ECO:0000256" key="1">
    <source>
        <dbReference type="SAM" id="SignalP"/>
    </source>
</evidence>
<dbReference type="PATRIC" id="fig|29423.5.peg.315"/>
<feature type="chain" id="PRO_5006916508" evidence="1">
    <location>
        <begin position="20"/>
        <end position="207"/>
    </location>
</feature>
<gene>
    <name evidence="2" type="ORF">Loak_0304</name>
</gene>
<proteinExistence type="predicted"/>
<protein>
    <submittedName>
        <fullName evidence="2">Uncharacterized protein</fullName>
    </submittedName>
</protein>
<dbReference type="EMBL" id="LNYP01000006">
    <property type="protein sequence ID" value="KTD43754.1"/>
    <property type="molecule type" value="Genomic_DNA"/>
</dbReference>
<evidence type="ECO:0000313" key="3">
    <source>
        <dbReference type="Proteomes" id="UP000054858"/>
    </source>
</evidence>
<comment type="caution">
    <text evidence="2">The sequence shown here is derived from an EMBL/GenBank/DDBJ whole genome shotgun (WGS) entry which is preliminary data.</text>
</comment>
<dbReference type="RefSeq" id="WP_035892867.1">
    <property type="nucleotide sequence ID" value="NZ_LCUA01000018.1"/>
</dbReference>
<accession>A0A0W0XGR9</accession>